<sequence length="209" mass="23657">MWIAMRRTPTLTWTRKLAEKKITQERMLRQQGVPSLRDYYTSWHLTRNLLILEYETSLYYSNSTLATTSMSWFMPLQLVPTLSSQGPNSNSAQPEAIPSPLVLNPNPIPMGTPIPHPPCPAGTHSDHGYPQGIGFDLWGKIVNLSPPQAAIHQTKPQDLSRWKKEMEGKRRGMTGDCMRSTLEGFLSKLWLKFPEKVNITSYEGDSSSL</sequence>
<proteinExistence type="predicted"/>
<feature type="compositionally biased region" description="Polar residues" evidence="1">
    <location>
        <begin position="83"/>
        <end position="93"/>
    </location>
</feature>
<protein>
    <submittedName>
        <fullName evidence="2">Uncharacterized protein</fullName>
    </submittedName>
</protein>
<keyword evidence="3" id="KW-1185">Reference proteome</keyword>
<dbReference type="Proteomes" id="UP000825729">
    <property type="component" value="Unassembled WGS sequence"/>
</dbReference>
<comment type="caution">
    <text evidence="2">The sequence shown here is derived from an EMBL/GenBank/DDBJ whole genome shotgun (WGS) entry which is preliminary data.</text>
</comment>
<evidence type="ECO:0000313" key="3">
    <source>
        <dbReference type="Proteomes" id="UP000825729"/>
    </source>
</evidence>
<organism evidence="2 3">
    <name type="scientific">Aristolochia fimbriata</name>
    <name type="common">White veined hardy Dutchman's pipe vine</name>
    <dbReference type="NCBI Taxonomy" id="158543"/>
    <lineage>
        <taxon>Eukaryota</taxon>
        <taxon>Viridiplantae</taxon>
        <taxon>Streptophyta</taxon>
        <taxon>Embryophyta</taxon>
        <taxon>Tracheophyta</taxon>
        <taxon>Spermatophyta</taxon>
        <taxon>Magnoliopsida</taxon>
        <taxon>Magnoliidae</taxon>
        <taxon>Piperales</taxon>
        <taxon>Aristolochiaceae</taxon>
        <taxon>Aristolochia</taxon>
    </lineage>
</organism>
<gene>
    <name evidence="2" type="ORF">H6P81_009191</name>
</gene>
<evidence type="ECO:0000256" key="1">
    <source>
        <dbReference type="SAM" id="MobiDB-lite"/>
    </source>
</evidence>
<dbReference type="AlphaFoldDB" id="A0AAV7ELC7"/>
<name>A0AAV7ELC7_ARIFI</name>
<dbReference type="EMBL" id="JAINDJ010000004">
    <property type="protein sequence ID" value="KAG9449226.1"/>
    <property type="molecule type" value="Genomic_DNA"/>
</dbReference>
<accession>A0AAV7ELC7</accession>
<feature type="region of interest" description="Disordered" evidence="1">
    <location>
        <begin position="83"/>
        <end position="105"/>
    </location>
</feature>
<evidence type="ECO:0000313" key="2">
    <source>
        <dbReference type="EMBL" id="KAG9449226.1"/>
    </source>
</evidence>
<reference evidence="2 3" key="1">
    <citation type="submission" date="2021-07" db="EMBL/GenBank/DDBJ databases">
        <title>The Aristolochia fimbriata genome: insights into angiosperm evolution, floral development and chemical biosynthesis.</title>
        <authorList>
            <person name="Jiao Y."/>
        </authorList>
    </citation>
    <scope>NUCLEOTIDE SEQUENCE [LARGE SCALE GENOMIC DNA]</scope>
    <source>
        <strain evidence="2">IBCAS-2021</strain>
        <tissue evidence="2">Leaf</tissue>
    </source>
</reference>